<dbReference type="SUPFAM" id="SSF53067">
    <property type="entry name" value="Actin-like ATPase domain"/>
    <property type="match status" value="1"/>
</dbReference>
<dbReference type="Pfam" id="PF00480">
    <property type="entry name" value="ROK"/>
    <property type="match status" value="1"/>
</dbReference>
<keyword evidence="4" id="KW-1185">Reference proteome</keyword>
<comment type="similarity">
    <text evidence="1">Belongs to the ROK (NagC/XylR) family.</text>
</comment>
<comment type="caution">
    <text evidence="3">The sequence shown here is derived from an EMBL/GenBank/DDBJ whole genome shotgun (WGS) entry which is preliminary data.</text>
</comment>
<dbReference type="Gene3D" id="1.10.10.10">
    <property type="entry name" value="Winged helix-like DNA-binding domain superfamily/Winged helix DNA-binding domain"/>
    <property type="match status" value="1"/>
</dbReference>
<dbReference type="Pfam" id="PF12802">
    <property type="entry name" value="MarR_2"/>
    <property type="match status" value="1"/>
</dbReference>
<dbReference type="InterPro" id="IPR036388">
    <property type="entry name" value="WH-like_DNA-bd_sf"/>
</dbReference>
<dbReference type="AlphaFoldDB" id="A0A225NF11"/>
<evidence type="ECO:0000256" key="1">
    <source>
        <dbReference type="ARBA" id="ARBA00006479"/>
    </source>
</evidence>
<dbReference type="InterPro" id="IPR000835">
    <property type="entry name" value="HTH_MarR-typ"/>
</dbReference>
<dbReference type="InterPro" id="IPR000600">
    <property type="entry name" value="ROK"/>
</dbReference>
<feature type="domain" description="HTH marR-type" evidence="2">
    <location>
        <begin position="15"/>
        <end position="57"/>
    </location>
</feature>
<dbReference type="InterPro" id="IPR043129">
    <property type="entry name" value="ATPase_NBD"/>
</dbReference>
<dbReference type="Gene3D" id="3.30.420.40">
    <property type="match status" value="2"/>
</dbReference>
<dbReference type="InterPro" id="IPR036390">
    <property type="entry name" value="WH_DNA-bd_sf"/>
</dbReference>
<evidence type="ECO:0000259" key="2">
    <source>
        <dbReference type="Pfam" id="PF12802"/>
    </source>
</evidence>
<dbReference type="Proteomes" id="UP000215377">
    <property type="component" value="Unassembled WGS sequence"/>
</dbReference>
<protein>
    <recommendedName>
        <fullName evidence="2">HTH marR-type domain-containing protein</fullName>
    </recommendedName>
</protein>
<evidence type="ECO:0000313" key="4">
    <source>
        <dbReference type="Proteomes" id="UP000215377"/>
    </source>
</evidence>
<reference evidence="3 4" key="1">
    <citation type="submission" date="2013-04" db="EMBL/GenBank/DDBJ databases">
        <title>Oceanicola sp. 22II1-22F33 Genome Sequencing.</title>
        <authorList>
            <person name="Lai Q."/>
            <person name="Li G."/>
            <person name="Shao Z."/>
        </authorList>
    </citation>
    <scope>NUCLEOTIDE SEQUENCE [LARGE SCALE GENOMIC DNA]</scope>
    <source>
        <strain evidence="3 4">22II1-22F33</strain>
    </source>
</reference>
<sequence length="394" mass="41369">MTAFPGATHSRRSSQRAILREIVSGGPISRAEIARRTGLSKQTTSEVVRLLQKEDWVCEVGQQRGQVGRSATNYELNGKRAYVWGGDLGGTKLSIAFSDLSGEIVAERVEPTDAAGGPAVIAQIARMTLALAEENGLPVDRIFCGALGVPGAYDRATGRFSMVTNLAGLEDINLEEALGAALNMPVFVENDVTLAAKGEIWRGHPRPTGTFAFLAMGTGVGLGLVSEGRIVRGAHGAAGEIAWLPVAGDPFDSRNHRAGTLETAISSAAILDRYRAAGGAADVTMIGLFDRMAEGCPIALRVMREVARALAMAIVAIRSIFDPEVVIFGGSIGARPELLELVREALAGCMPDPVALEISGVGNRAGQMGAISMALDHFRDTLLGEETLGVVPQG</sequence>
<dbReference type="PANTHER" id="PTHR18964">
    <property type="entry name" value="ROK (REPRESSOR, ORF, KINASE) FAMILY"/>
    <property type="match status" value="1"/>
</dbReference>
<dbReference type="RefSeq" id="WP_158218081.1">
    <property type="nucleotide sequence ID" value="NZ_AQQR01000033.1"/>
</dbReference>
<dbReference type="GO" id="GO:0003700">
    <property type="term" value="F:DNA-binding transcription factor activity"/>
    <property type="evidence" value="ECO:0007669"/>
    <property type="project" value="InterPro"/>
</dbReference>
<dbReference type="SUPFAM" id="SSF46785">
    <property type="entry name" value="Winged helix' DNA-binding domain"/>
    <property type="match status" value="1"/>
</dbReference>
<dbReference type="PANTHER" id="PTHR18964:SF149">
    <property type="entry name" value="BIFUNCTIONAL UDP-N-ACETYLGLUCOSAMINE 2-EPIMERASE_N-ACETYLMANNOSAMINE KINASE"/>
    <property type="match status" value="1"/>
</dbReference>
<organism evidence="3 4">
    <name type="scientific">Marinibacterium profundimaris</name>
    <dbReference type="NCBI Taxonomy" id="1679460"/>
    <lineage>
        <taxon>Bacteria</taxon>
        <taxon>Pseudomonadati</taxon>
        <taxon>Pseudomonadota</taxon>
        <taxon>Alphaproteobacteria</taxon>
        <taxon>Rhodobacterales</taxon>
        <taxon>Paracoccaceae</taxon>
        <taxon>Marinibacterium</taxon>
    </lineage>
</organism>
<dbReference type="OrthoDB" id="37575at2"/>
<proteinExistence type="inferred from homology"/>
<name>A0A225NF11_9RHOB</name>
<dbReference type="EMBL" id="AQQR01000033">
    <property type="protein sequence ID" value="OWU67004.1"/>
    <property type="molecule type" value="Genomic_DNA"/>
</dbReference>
<accession>A0A225NF11</accession>
<gene>
    <name evidence="3" type="ORF">ATO3_26955</name>
</gene>
<evidence type="ECO:0000313" key="3">
    <source>
        <dbReference type="EMBL" id="OWU67004.1"/>
    </source>
</evidence>